<evidence type="ECO:0000313" key="1">
    <source>
        <dbReference type="EMBL" id="TGZ32056.1"/>
    </source>
</evidence>
<name>A0A4S2JAQ8_9HYME</name>
<evidence type="ECO:0000313" key="2">
    <source>
        <dbReference type="Proteomes" id="UP000310200"/>
    </source>
</evidence>
<comment type="caution">
    <text evidence="1">The sequence shown here is derived from an EMBL/GenBank/DDBJ whole genome shotgun (WGS) entry which is preliminary data.</text>
</comment>
<dbReference type="Proteomes" id="UP000310200">
    <property type="component" value="Unassembled WGS sequence"/>
</dbReference>
<accession>A0A4S2JAQ8</accession>
<reference evidence="1 2" key="1">
    <citation type="journal article" date="2019" name="Philos. Trans. R. Soc. Lond., B, Biol. Sci.">
        <title>Ant behaviour and brain gene expression of defending hosts depend on the ecological success of the intruding social parasite.</title>
        <authorList>
            <person name="Kaur R."/>
            <person name="Stoldt M."/>
            <person name="Jongepier E."/>
            <person name="Feldmeyer B."/>
            <person name="Menzel F."/>
            <person name="Bornberg-Bauer E."/>
            <person name="Foitzik S."/>
        </authorList>
    </citation>
    <scope>NUCLEOTIDE SEQUENCE [LARGE SCALE GENOMIC DNA]</scope>
    <source>
        <tissue evidence="1">Whole body</tissue>
    </source>
</reference>
<protein>
    <submittedName>
        <fullName evidence="1">Protein spaetzle</fullName>
    </submittedName>
</protein>
<gene>
    <name evidence="1" type="ORF">DBV15_03790</name>
</gene>
<keyword evidence="2" id="KW-1185">Reference proteome</keyword>
<sequence>MARLHEMAQREYHNLRDWNRVLLGNVNNFFKRQKRAGSLQGVDKTRTEEITTIIKIDIYNRPWLLDSCLEVVSIDLLASVSMIGYPQSRSSDLIRPMQLPSLFKAWDKYDVCPTLWIVISHLLHARDKKIVMID</sequence>
<proteinExistence type="predicted"/>
<organism evidence="1 2">
    <name type="scientific">Temnothorax longispinosus</name>
    <dbReference type="NCBI Taxonomy" id="300112"/>
    <lineage>
        <taxon>Eukaryota</taxon>
        <taxon>Metazoa</taxon>
        <taxon>Ecdysozoa</taxon>
        <taxon>Arthropoda</taxon>
        <taxon>Hexapoda</taxon>
        <taxon>Insecta</taxon>
        <taxon>Pterygota</taxon>
        <taxon>Neoptera</taxon>
        <taxon>Endopterygota</taxon>
        <taxon>Hymenoptera</taxon>
        <taxon>Apocrita</taxon>
        <taxon>Aculeata</taxon>
        <taxon>Formicoidea</taxon>
        <taxon>Formicidae</taxon>
        <taxon>Myrmicinae</taxon>
        <taxon>Temnothorax</taxon>
    </lineage>
</organism>
<dbReference type="EMBL" id="QBLH01003970">
    <property type="protein sequence ID" value="TGZ32056.1"/>
    <property type="molecule type" value="Genomic_DNA"/>
</dbReference>
<dbReference type="AlphaFoldDB" id="A0A4S2JAQ8"/>
<dbReference type="STRING" id="300112.A0A4S2JAQ8"/>